<reference evidence="2 3" key="1">
    <citation type="submission" date="2024-04" db="EMBL/GenBank/DDBJ databases">
        <title>Tritrichomonas musculus Genome.</title>
        <authorList>
            <person name="Alves-Ferreira E."/>
            <person name="Grigg M."/>
            <person name="Lorenzi H."/>
            <person name="Galac M."/>
        </authorList>
    </citation>
    <scope>NUCLEOTIDE SEQUENCE [LARGE SCALE GENOMIC DNA]</scope>
    <source>
        <strain evidence="2 3">EAF2021</strain>
    </source>
</reference>
<keyword evidence="1" id="KW-0812">Transmembrane</keyword>
<keyword evidence="1" id="KW-0472">Membrane</keyword>
<feature type="transmembrane region" description="Helical" evidence="1">
    <location>
        <begin position="6"/>
        <end position="27"/>
    </location>
</feature>
<gene>
    <name evidence="2" type="ORF">M9Y10_018217</name>
</gene>
<feature type="transmembrane region" description="Helical" evidence="1">
    <location>
        <begin position="34"/>
        <end position="56"/>
    </location>
</feature>
<evidence type="ECO:0000313" key="2">
    <source>
        <dbReference type="EMBL" id="KAK8850106.1"/>
    </source>
</evidence>
<dbReference type="EMBL" id="JAPFFF010000024">
    <property type="protein sequence ID" value="KAK8850106.1"/>
    <property type="molecule type" value="Genomic_DNA"/>
</dbReference>
<proteinExistence type="predicted"/>
<protein>
    <submittedName>
        <fullName evidence="2">Uncharacterized protein</fullName>
    </submittedName>
</protein>
<evidence type="ECO:0000313" key="3">
    <source>
        <dbReference type="Proteomes" id="UP001470230"/>
    </source>
</evidence>
<keyword evidence="1" id="KW-1133">Transmembrane helix</keyword>
<dbReference type="Proteomes" id="UP001470230">
    <property type="component" value="Unassembled WGS sequence"/>
</dbReference>
<accession>A0ABR2HPN8</accession>
<sequence length="410" mass="47292">MNDVYYLFFIVILMLPTNIAQIVPKLFRKNTAPFFSFIFCNLCNIGYGFLISYFLADAESKEYYLNKSILFLVLGFLPQIFPLTSMLIPNSFEGNFIVLKEIFKGVEKKQSLFEKLSNNRAFAPVITVTSEAYHKEYYTETVYENGHSRERRKYKNFVSFRSIKYLHYNSWEEEGEPIQINKSSNIVHVIAKVSYKLDDDAKNTLEDMRRVMHSEALCHDHKARVKTSFEVPGLTDSCCGVSISSKDEKLPPFVSFLSSSIWGKVFLVFMSIIGYQSVVCAIWCSYGERIKVKIVKKISMRPNNPSISERNRNGSLRAGYLGKDVLAAEKTFYSDDFDIKSVLPKYDINQVQQPLPETAVHDYTNDSDDENVPPMDEDSQYYRRYVLTHGCPPPQPFNVNINHSFNGHYD</sequence>
<comment type="caution">
    <text evidence="2">The sequence shown here is derived from an EMBL/GenBank/DDBJ whole genome shotgun (WGS) entry which is preliminary data.</text>
</comment>
<evidence type="ECO:0000256" key="1">
    <source>
        <dbReference type="SAM" id="Phobius"/>
    </source>
</evidence>
<name>A0ABR2HPN8_9EUKA</name>
<keyword evidence="3" id="KW-1185">Reference proteome</keyword>
<organism evidence="2 3">
    <name type="scientific">Tritrichomonas musculus</name>
    <dbReference type="NCBI Taxonomy" id="1915356"/>
    <lineage>
        <taxon>Eukaryota</taxon>
        <taxon>Metamonada</taxon>
        <taxon>Parabasalia</taxon>
        <taxon>Tritrichomonadida</taxon>
        <taxon>Tritrichomonadidae</taxon>
        <taxon>Tritrichomonas</taxon>
    </lineage>
</organism>
<feature type="transmembrane region" description="Helical" evidence="1">
    <location>
        <begin position="68"/>
        <end position="88"/>
    </location>
</feature>